<protein>
    <submittedName>
        <fullName evidence="2">Uncharacterized protein</fullName>
    </submittedName>
</protein>
<gene>
    <name evidence="2" type="ORF">DFQ27_007615</name>
</gene>
<sequence>MQPIASVGYTPHNTRSKTPSVQQQPSPAAQASETNQTRREKAFKALFPDLPANTVYNSPLALEKMAASEFADIVKGTASVNDWMRAKAPTVMQYKLVKRIACIMFLRGLLRVLTWNGSTRMPRRLHIELFKKMFGIDPDARGLKAQFEYIFKTPLVQGSQDADVPLFAVSVSFMREVVTVLDRVSPKTESRTVPEVERPQITKMAVLERTLEQHRAVELDEDVSEFIVGGLLEIFAERYNTFLQVIPRKLVGSLAKYEPLAPIVEFFVANDPMFMKKTNASRQKDWIYLPSGEAEVVQNQEVHAAQSNVPPGAATTFASSQEISEQSHPGYQQHLLQQQQEQQK</sequence>
<feature type="region of interest" description="Disordered" evidence="1">
    <location>
        <begin position="309"/>
        <end position="344"/>
    </location>
</feature>
<feature type="region of interest" description="Disordered" evidence="1">
    <location>
        <begin position="1"/>
        <end position="38"/>
    </location>
</feature>
<feature type="compositionally biased region" description="Low complexity" evidence="1">
    <location>
        <begin position="332"/>
        <end position="344"/>
    </location>
</feature>
<evidence type="ECO:0000256" key="1">
    <source>
        <dbReference type="SAM" id="MobiDB-lite"/>
    </source>
</evidence>
<evidence type="ECO:0000313" key="2">
    <source>
        <dbReference type="EMBL" id="KAG0253184.1"/>
    </source>
</evidence>
<feature type="compositionally biased region" description="Polar residues" evidence="1">
    <location>
        <begin position="316"/>
        <end position="330"/>
    </location>
</feature>
<keyword evidence="3" id="KW-1185">Reference proteome</keyword>
<feature type="compositionally biased region" description="Low complexity" evidence="1">
    <location>
        <begin position="19"/>
        <end position="32"/>
    </location>
</feature>
<dbReference type="Proteomes" id="UP000807716">
    <property type="component" value="Unassembled WGS sequence"/>
</dbReference>
<dbReference type="EMBL" id="JAAAJB010000602">
    <property type="protein sequence ID" value="KAG0253184.1"/>
    <property type="molecule type" value="Genomic_DNA"/>
</dbReference>
<feature type="non-terminal residue" evidence="2">
    <location>
        <position position="1"/>
    </location>
</feature>
<reference evidence="2" key="1">
    <citation type="journal article" date="2020" name="Fungal Divers.">
        <title>Resolving the Mortierellaceae phylogeny through synthesis of multi-gene phylogenetics and phylogenomics.</title>
        <authorList>
            <person name="Vandepol N."/>
            <person name="Liber J."/>
            <person name="Desiro A."/>
            <person name="Na H."/>
            <person name="Kennedy M."/>
            <person name="Barry K."/>
            <person name="Grigoriev I.V."/>
            <person name="Miller A.N."/>
            <person name="O'Donnell K."/>
            <person name="Stajich J.E."/>
            <person name="Bonito G."/>
        </authorList>
    </citation>
    <scope>NUCLEOTIDE SEQUENCE</scope>
    <source>
        <strain evidence="2">BC1065</strain>
    </source>
</reference>
<accession>A0A9P6PTC6</accession>
<name>A0A9P6PTC6_9FUNG</name>
<proteinExistence type="predicted"/>
<comment type="caution">
    <text evidence="2">The sequence shown here is derived from an EMBL/GenBank/DDBJ whole genome shotgun (WGS) entry which is preliminary data.</text>
</comment>
<dbReference type="AlphaFoldDB" id="A0A9P6PTC6"/>
<organism evidence="2 3">
    <name type="scientific">Actinomortierella ambigua</name>
    <dbReference type="NCBI Taxonomy" id="1343610"/>
    <lineage>
        <taxon>Eukaryota</taxon>
        <taxon>Fungi</taxon>
        <taxon>Fungi incertae sedis</taxon>
        <taxon>Mucoromycota</taxon>
        <taxon>Mortierellomycotina</taxon>
        <taxon>Mortierellomycetes</taxon>
        <taxon>Mortierellales</taxon>
        <taxon>Mortierellaceae</taxon>
        <taxon>Actinomortierella</taxon>
    </lineage>
</organism>
<evidence type="ECO:0000313" key="3">
    <source>
        <dbReference type="Proteomes" id="UP000807716"/>
    </source>
</evidence>